<dbReference type="EMBL" id="KV440972">
    <property type="protein sequence ID" value="OAD79182.1"/>
    <property type="molecule type" value="Genomic_DNA"/>
</dbReference>
<name>A0A162V0E9_PHYB8</name>
<dbReference type="RefSeq" id="XP_018297222.1">
    <property type="nucleotide sequence ID" value="XM_018430180.1"/>
</dbReference>
<dbReference type="AlphaFoldDB" id="A0A162V0E9"/>
<sequence length="103" mass="11626">MTVCTDLEPLFLREAHLSAMQLQYKQIKCRLNDTSLGPQQPLNQTRSLKEIFGLDVSHFGRWTSPVDNTSSSESSQSNLQAQILGYHMCPTNDFGPTTSLLYF</sequence>
<dbReference type="VEuPathDB" id="FungiDB:PHYBLDRAFT_139217"/>
<dbReference type="Proteomes" id="UP000077315">
    <property type="component" value="Unassembled WGS sequence"/>
</dbReference>
<organism evidence="1 2">
    <name type="scientific">Phycomyces blakesleeanus (strain ATCC 8743b / DSM 1359 / FGSC 10004 / NBRC 33097 / NRRL 1555)</name>
    <dbReference type="NCBI Taxonomy" id="763407"/>
    <lineage>
        <taxon>Eukaryota</taxon>
        <taxon>Fungi</taxon>
        <taxon>Fungi incertae sedis</taxon>
        <taxon>Mucoromycota</taxon>
        <taxon>Mucoromycotina</taxon>
        <taxon>Mucoromycetes</taxon>
        <taxon>Mucorales</taxon>
        <taxon>Phycomycetaceae</taxon>
        <taxon>Phycomyces</taxon>
    </lineage>
</organism>
<evidence type="ECO:0000313" key="1">
    <source>
        <dbReference type="EMBL" id="OAD79182.1"/>
    </source>
</evidence>
<keyword evidence="2" id="KW-1185">Reference proteome</keyword>
<dbReference type="InParanoid" id="A0A162V0E9"/>
<evidence type="ECO:0000313" key="2">
    <source>
        <dbReference type="Proteomes" id="UP000077315"/>
    </source>
</evidence>
<reference evidence="2" key="1">
    <citation type="submission" date="2015-06" db="EMBL/GenBank/DDBJ databases">
        <title>Expansion of signal transduction pathways in fungi by whole-genome duplication.</title>
        <authorList>
            <consortium name="DOE Joint Genome Institute"/>
            <person name="Corrochano L.M."/>
            <person name="Kuo A."/>
            <person name="Marcet-Houben M."/>
            <person name="Polaino S."/>
            <person name="Salamov A."/>
            <person name="Villalobos J.M."/>
            <person name="Alvarez M.I."/>
            <person name="Avalos J."/>
            <person name="Benito E.P."/>
            <person name="Benoit I."/>
            <person name="Burger G."/>
            <person name="Camino L.P."/>
            <person name="Canovas D."/>
            <person name="Cerda-Olmedo E."/>
            <person name="Cheng J.-F."/>
            <person name="Dominguez A."/>
            <person name="Elias M."/>
            <person name="Eslava A.P."/>
            <person name="Glaser F."/>
            <person name="Grimwood J."/>
            <person name="Gutierrez G."/>
            <person name="Heitman J."/>
            <person name="Henrissat B."/>
            <person name="Iturriaga E.A."/>
            <person name="Lang B.F."/>
            <person name="Lavin J.L."/>
            <person name="Lee S."/>
            <person name="Li W."/>
            <person name="Lindquist E."/>
            <person name="Lopez-Garcia S."/>
            <person name="Luque E.M."/>
            <person name="Marcos A.T."/>
            <person name="Martin J."/>
            <person name="McCluskey K."/>
            <person name="Medina H.R."/>
            <person name="Miralles-Duran A."/>
            <person name="Miyazaki A."/>
            <person name="Munoz-Torres E."/>
            <person name="Oguiza J.A."/>
            <person name="Ohm R."/>
            <person name="Olmedo M."/>
            <person name="Orejas M."/>
            <person name="Ortiz-Castellanos L."/>
            <person name="Pisabarro A.G."/>
            <person name="Rodriguez-Romero J."/>
            <person name="Ruiz-Herrera J."/>
            <person name="Ruiz-Vazquez R."/>
            <person name="Sanz C."/>
            <person name="Schackwitz W."/>
            <person name="Schmutz J."/>
            <person name="Shahriari M."/>
            <person name="Shelest E."/>
            <person name="Silva-Franco F."/>
            <person name="Soanes D."/>
            <person name="Syed K."/>
            <person name="Tagua V.G."/>
            <person name="Talbot N.J."/>
            <person name="Thon M."/>
            <person name="De vries R.P."/>
            <person name="Wiebenga A."/>
            <person name="Yadav J.S."/>
            <person name="Braun E.L."/>
            <person name="Baker S."/>
            <person name="Garre V."/>
            <person name="Horwitz B."/>
            <person name="Torres-Martinez S."/>
            <person name="Idnurm A."/>
            <person name="Herrera-Estrella A."/>
            <person name="Gabaldon T."/>
            <person name="Grigoriev I.V."/>
        </authorList>
    </citation>
    <scope>NUCLEOTIDE SEQUENCE [LARGE SCALE GENOMIC DNA]</scope>
    <source>
        <strain evidence="2">NRRL 1555(-)</strain>
    </source>
</reference>
<gene>
    <name evidence="1" type="ORF">PHYBLDRAFT_139217</name>
</gene>
<proteinExistence type="predicted"/>
<protein>
    <submittedName>
        <fullName evidence="1">Uncharacterized protein</fullName>
    </submittedName>
</protein>
<accession>A0A162V0E9</accession>
<dbReference type="GeneID" id="28991086"/>